<dbReference type="AlphaFoldDB" id="A0A8J6NNF9"/>
<proteinExistence type="predicted"/>
<evidence type="ECO:0000313" key="1">
    <source>
        <dbReference type="EMBL" id="MBC8336157.1"/>
    </source>
</evidence>
<comment type="caution">
    <text evidence="1">The sequence shown here is derived from an EMBL/GenBank/DDBJ whole genome shotgun (WGS) entry which is preliminary data.</text>
</comment>
<name>A0A8J6NNF9_9CHLR</name>
<dbReference type="Proteomes" id="UP000614469">
    <property type="component" value="Unassembled WGS sequence"/>
</dbReference>
<evidence type="ECO:0000313" key="2">
    <source>
        <dbReference type="Proteomes" id="UP000614469"/>
    </source>
</evidence>
<sequence length="90" mass="9806">MKASKCFECGSSDIVSGLTVLTEETTSGGRPAYVNLAEPEPEKRPFLWIRDEVKSEFHAAVCGACGYTRLFAINHAEILEAHKKGFTSLG</sequence>
<accession>A0A8J6NNF9</accession>
<organism evidence="1 2">
    <name type="scientific">Candidatus Desulfolinea nitratireducens</name>
    <dbReference type="NCBI Taxonomy" id="2841698"/>
    <lineage>
        <taxon>Bacteria</taxon>
        <taxon>Bacillati</taxon>
        <taxon>Chloroflexota</taxon>
        <taxon>Anaerolineae</taxon>
        <taxon>Anaerolineales</taxon>
        <taxon>Anaerolineales incertae sedis</taxon>
        <taxon>Candidatus Desulfolinea</taxon>
    </lineage>
</organism>
<dbReference type="EMBL" id="JACNJN010000144">
    <property type="protein sequence ID" value="MBC8336157.1"/>
    <property type="molecule type" value="Genomic_DNA"/>
</dbReference>
<protein>
    <submittedName>
        <fullName evidence="1">Uncharacterized protein</fullName>
    </submittedName>
</protein>
<gene>
    <name evidence="1" type="ORF">H8E29_12890</name>
</gene>
<reference evidence="1 2" key="1">
    <citation type="submission" date="2020-08" db="EMBL/GenBank/DDBJ databases">
        <title>Bridging the membrane lipid divide: bacteria of the FCB group superphylum have the potential to synthesize archaeal ether lipids.</title>
        <authorList>
            <person name="Villanueva L."/>
            <person name="Von Meijenfeldt F.A.B."/>
            <person name="Westbye A.B."/>
            <person name="Yadav S."/>
            <person name="Hopmans E.C."/>
            <person name="Dutilh B.E."/>
            <person name="Sinninghe Damste J.S."/>
        </authorList>
    </citation>
    <scope>NUCLEOTIDE SEQUENCE [LARGE SCALE GENOMIC DNA]</scope>
    <source>
        <strain evidence="1">NIOZ-UU36</strain>
    </source>
</reference>